<comment type="caution">
    <text evidence="4">The sequence shown here is derived from an EMBL/GenBank/DDBJ whole genome shotgun (WGS) entry which is preliminary data.</text>
</comment>
<reference evidence="4" key="1">
    <citation type="journal article" date="2020" name="Mol. Plant Microbe Interact.">
        <title>Genome Sequence of the Biocontrol Agent Coniothyrium minitans strain Conio (IMI 134523).</title>
        <authorList>
            <person name="Patel D."/>
            <person name="Shittu T.A."/>
            <person name="Baroncelli R."/>
            <person name="Muthumeenakshi S."/>
            <person name="Osborne T.H."/>
            <person name="Janganan T.K."/>
            <person name="Sreenivasaprasad S."/>
        </authorList>
    </citation>
    <scope>NUCLEOTIDE SEQUENCE</scope>
    <source>
        <strain evidence="4">Conio</strain>
    </source>
</reference>
<keyword evidence="4" id="KW-0503">Monooxygenase</keyword>
<evidence type="ECO:0000313" key="5">
    <source>
        <dbReference type="Proteomes" id="UP000756921"/>
    </source>
</evidence>
<feature type="region of interest" description="Disordered" evidence="2">
    <location>
        <begin position="168"/>
        <end position="192"/>
    </location>
</feature>
<dbReference type="InterPro" id="IPR036188">
    <property type="entry name" value="FAD/NAD-bd_sf"/>
</dbReference>
<accession>A0A9P6GFY0</accession>
<dbReference type="GO" id="GO:0050660">
    <property type="term" value="F:flavin adenine dinucleotide binding"/>
    <property type="evidence" value="ECO:0007669"/>
    <property type="project" value="TreeGrafter"/>
</dbReference>
<dbReference type="PANTHER" id="PTHR43539:SF68">
    <property type="entry name" value="FLAVIN-BINDING MONOOXYGENASE-LIKE PROTEIN (AFU_ORTHOLOGUE AFUA_4G09220)"/>
    <property type="match status" value="1"/>
</dbReference>
<dbReference type="EMBL" id="WJXW01000007">
    <property type="protein sequence ID" value="KAF9734280.1"/>
    <property type="molecule type" value="Genomic_DNA"/>
</dbReference>
<proteinExistence type="predicted"/>
<sequence length="616" mass="68550">MAIFPSKPVSLALHPAKLPQPNISDDLDHARITSICLKRLDSLSINDLIEDAIWRDTCALTGTLRTFFSAKLLLEVWQQSLSKHSPTDFAITPKTSHVTRLGPHGAWVEAMFTFESHGPHPATCSGIIGLVPANDEQTEWKIWLLSTILERIHGQPDVDYLQPLDPEHIQSERGPRERECRQNTTNGHAAPPSQYDCVVVGGSIAGLCMAARLQAMGISYLLIEKHDNVGDNWTQDRYHSLKLHTSKGFNQMPYEPRTFREEHPYHLGTAELADGFQRFVDTFGINCMLGTELQAGTHDSATGRWKLTLKQGEATFDISADHCVLAVGNMGIKPQMPSYPGRELFQGEIMHGIQWRNADRWRGQKKRGVCVGSANTAHGVIADMVDAGFESVTMIQRSRTFLLPSSTFGALADPVYNYETPLTLSDRMLLGYPLPVKRLMAKAGIKMCADANPTYFDEMEARGWKIERDGDLWGMMYDREGGHFFDISGGKHIANGSVEVVCNALPVAYTAAGLEMSDGTHLDADVIVFATGYTGNLRDAAKKIFGDEIGNKLEAFWQCDEEGESRGAWKHTGHPKLWYTGHGFAHARYYSRFVAMHIRAELDGRPLETYTETPSV</sequence>
<organism evidence="4 5">
    <name type="scientific">Paraphaeosphaeria minitans</name>
    <dbReference type="NCBI Taxonomy" id="565426"/>
    <lineage>
        <taxon>Eukaryota</taxon>
        <taxon>Fungi</taxon>
        <taxon>Dikarya</taxon>
        <taxon>Ascomycota</taxon>
        <taxon>Pezizomycotina</taxon>
        <taxon>Dothideomycetes</taxon>
        <taxon>Pleosporomycetidae</taxon>
        <taxon>Pleosporales</taxon>
        <taxon>Massarineae</taxon>
        <taxon>Didymosphaeriaceae</taxon>
        <taxon>Paraphaeosphaeria</taxon>
    </lineage>
</organism>
<feature type="compositionally biased region" description="Basic and acidic residues" evidence="2">
    <location>
        <begin position="168"/>
        <end position="181"/>
    </location>
</feature>
<dbReference type="Gene3D" id="3.50.50.60">
    <property type="entry name" value="FAD/NAD(P)-binding domain"/>
    <property type="match status" value="1"/>
</dbReference>
<evidence type="ECO:0000256" key="2">
    <source>
        <dbReference type="SAM" id="MobiDB-lite"/>
    </source>
</evidence>
<dbReference type="Pfam" id="PF07992">
    <property type="entry name" value="Pyr_redox_2"/>
    <property type="match status" value="1"/>
</dbReference>
<dbReference type="PANTHER" id="PTHR43539">
    <property type="entry name" value="FLAVIN-BINDING MONOOXYGENASE-LIKE PROTEIN (AFU_ORTHOLOGUE AFUA_4G09220)"/>
    <property type="match status" value="1"/>
</dbReference>
<dbReference type="GO" id="GO:0004497">
    <property type="term" value="F:monooxygenase activity"/>
    <property type="evidence" value="ECO:0007669"/>
    <property type="project" value="UniProtKB-KW"/>
</dbReference>
<name>A0A9P6GFY0_9PLEO</name>
<evidence type="ECO:0000256" key="1">
    <source>
        <dbReference type="ARBA" id="ARBA00023002"/>
    </source>
</evidence>
<gene>
    <name evidence="4" type="ORF">PMIN01_07183</name>
</gene>
<dbReference type="InterPro" id="IPR023753">
    <property type="entry name" value="FAD/NAD-binding_dom"/>
</dbReference>
<feature type="domain" description="FAD/NAD(P)-binding" evidence="3">
    <location>
        <begin position="195"/>
        <end position="404"/>
    </location>
</feature>
<dbReference type="SUPFAM" id="SSF51905">
    <property type="entry name" value="FAD/NAD(P)-binding domain"/>
    <property type="match status" value="1"/>
</dbReference>
<dbReference type="Proteomes" id="UP000756921">
    <property type="component" value="Unassembled WGS sequence"/>
</dbReference>
<dbReference type="AlphaFoldDB" id="A0A9P6GFY0"/>
<keyword evidence="5" id="KW-1185">Reference proteome</keyword>
<dbReference type="OrthoDB" id="74360at2759"/>
<keyword evidence="1" id="KW-0560">Oxidoreductase</keyword>
<protein>
    <submittedName>
        <fullName evidence="4">Flavin-containing monooxygenase</fullName>
    </submittedName>
</protein>
<evidence type="ECO:0000313" key="4">
    <source>
        <dbReference type="EMBL" id="KAF9734280.1"/>
    </source>
</evidence>
<evidence type="ECO:0000259" key="3">
    <source>
        <dbReference type="Pfam" id="PF07992"/>
    </source>
</evidence>
<dbReference type="InterPro" id="IPR050982">
    <property type="entry name" value="Auxin_biosynth/cation_transpt"/>
</dbReference>